<comment type="caution">
    <text evidence="1">The sequence shown here is derived from an EMBL/GenBank/DDBJ whole genome shotgun (WGS) entry which is preliminary data.</text>
</comment>
<gene>
    <name evidence="1" type="ORF">GCM10025875_18420</name>
</gene>
<dbReference type="PANTHER" id="PTHR30528">
    <property type="entry name" value="CYTOPLASMIC PROTEIN"/>
    <property type="match status" value="1"/>
</dbReference>
<dbReference type="InterPro" id="IPR009351">
    <property type="entry name" value="AlkZ-like"/>
</dbReference>
<reference evidence="1" key="1">
    <citation type="journal article" date="2014" name="Int. J. Syst. Evol. Microbiol.">
        <title>Complete genome sequence of Corynebacterium casei LMG S-19264T (=DSM 44701T), isolated from a smear-ripened cheese.</title>
        <authorList>
            <consortium name="US DOE Joint Genome Institute (JGI-PGF)"/>
            <person name="Walter F."/>
            <person name="Albersmeier A."/>
            <person name="Kalinowski J."/>
            <person name="Ruckert C."/>
        </authorList>
    </citation>
    <scope>NUCLEOTIDE SEQUENCE</scope>
    <source>
        <strain evidence="1">NBRC 112290</strain>
    </source>
</reference>
<dbReference type="AlphaFoldDB" id="A0AA37XFM8"/>
<sequence>MVVSVADGTVPAMEEISAALARRIALAAQGFGRSRRSGRDALTGGSARPAVGTRQLRAAVERLGVLQLDSVNVFERSHYLPLFARLGAYDKALLDRLTFTARSPFIEYWAHQASLVPVTDWPLWRWRQQEYRENARRPDSWSANHPGMLDFLRAELSEKGPLTAGAVEHEAAGRTGSWWGWSDVKRGLEILLLRGEVVAAGRTNFQRTYDLAERRLPADLLARDVPHTDAIRELVLISVRALGVGTVRDVADYFRLLQADTKRALEDLVEAGVVAPVRVRGWDRAAFLDVGARRPRRVEGVALLSPFDPVVWERERALRMFGFHYRIEIYTPAPKRVYGYYTLPLLQDEALVGRVDLKTDRQAGVLRVQSAWREPVVGAPLGWGGRGDGGASGVAGSGETHAVDLDRLAGHLRDIAAWQGMGDVVVAGHGDLSAELAGALGVRPGSD</sequence>
<reference evidence="1" key="2">
    <citation type="submission" date="2023-02" db="EMBL/GenBank/DDBJ databases">
        <authorList>
            <person name="Sun Q."/>
            <person name="Mori K."/>
        </authorList>
    </citation>
    <scope>NUCLEOTIDE SEQUENCE</scope>
    <source>
        <strain evidence="1">NBRC 112290</strain>
    </source>
</reference>
<accession>A0AA37XFM8</accession>
<proteinExistence type="predicted"/>
<dbReference type="PANTHER" id="PTHR30528:SF0">
    <property type="entry name" value="CYTOPLASMIC PROTEIN"/>
    <property type="match status" value="1"/>
</dbReference>
<dbReference type="Proteomes" id="UP001157161">
    <property type="component" value="Unassembled WGS sequence"/>
</dbReference>
<organism evidence="1 2">
    <name type="scientific">Litorihabitans aurantiacus</name>
    <dbReference type="NCBI Taxonomy" id="1930061"/>
    <lineage>
        <taxon>Bacteria</taxon>
        <taxon>Bacillati</taxon>
        <taxon>Actinomycetota</taxon>
        <taxon>Actinomycetes</taxon>
        <taxon>Micrococcales</taxon>
        <taxon>Beutenbergiaceae</taxon>
        <taxon>Litorihabitans</taxon>
    </lineage>
</organism>
<dbReference type="EMBL" id="BSUM01000001">
    <property type="protein sequence ID" value="GMA31850.1"/>
    <property type="molecule type" value="Genomic_DNA"/>
</dbReference>
<evidence type="ECO:0000313" key="1">
    <source>
        <dbReference type="EMBL" id="GMA31850.1"/>
    </source>
</evidence>
<dbReference type="Pfam" id="PF06224">
    <property type="entry name" value="AlkZ-like"/>
    <property type="match status" value="1"/>
</dbReference>
<keyword evidence="2" id="KW-1185">Reference proteome</keyword>
<dbReference type="RefSeq" id="WP_284250597.1">
    <property type="nucleotide sequence ID" value="NZ_BSUM01000001.1"/>
</dbReference>
<evidence type="ECO:0008006" key="3">
    <source>
        <dbReference type="Google" id="ProtNLM"/>
    </source>
</evidence>
<protein>
    <recommendedName>
        <fullName evidence="3">Winged helix-turn-helix domain-containing protein</fullName>
    </recommendedName>
</protein>
<name>A0AA37XFM8_9MICO</name>
<evidence type="ECO:0000313" key="2">
    <source>
        <dbReference type="Proteomes" id="UP001157161"/>
    </source>
</evidence>